<protein>
    <recommendedName>
        <fullName evidence="1">Glutamine amidotransferase domain-containing protein</fullName>
    </recommendedName>
</protein>
<dbReference type="PANTHER" id="PTHR42695:SF5">
    <property type="entry name" value="GLUTAMINE AMIDOTRANSFERASE YLR126C-RELATED"/>
    <property type="match status" value="1"/>
</dbReference>
<dbReference type="PROSITE" id="PS51273">
    <property type="entry name" value="GATASE_TYPE_1"/>
    <property type="match status" value="1"/>
</dbReference>
<dbReference type="Gene3D" id="3.40.50.880">
    <property type="match status" value="1"/>
</dbReference>
<dbReference type="Proteomes" id="UP000238650">
    <property type="component" value="Unassembled WGS sequence"/>
</dbReference>
<dbReference type="InterPro" id="IPR017926">
    <property type="entry name" value="GATASE"/>
</dbReference>
<dbReference type="SUPFAM" id="SSF52317">
    <property type="entry name" value="Class I glutamine amidotransferase-like"/>
    <property type="match status" value="1"/>
</dbReference>
<comment type="caution">
    <text evidence="2">The sequence shown here is derived from an EMBL/GenBank/DDBJ whole genome shotgun (WGS) entry which is preliminary data.</text>
</comment>
<evidence type="ECO:0000259" key="1">
    <source>
        <dbReference type="Pfam" id="PF00117"/>
    </source>
</evidence>
<dbReference type="InterPro" id="IPR044992">
    <property type="entry name" value="ChyE-like"/>
</dbReference>
<reference evidence="2 3" key="1">
    <citation type="journal article" date="2017" name="New Microbes New Infect">
        <title>Genome sequence of 'Leucobacter massiliensis' sp. nov. isolated from human pharynx after travel to the 2014 Hajj.</title>
        <authorList>
            <person name="Leangapichart T."/>
            <person name="Gautret P."/>
            <person name="Nguyen T.T."/>
            <person name="Armstrong N."/>
            <person name="Rolain J.M."/>
        </authorList>
    </citation>
    <scope>NUCLEOTIDE SEQUENCE [LARGE SCALE GENOMIC DNA]</scope>
    <source>
        <strain evidence="2 3">122RC15</strain>
    </source>
</reference>
<accession>A0A2S9QPL2</accession>
<proteinExistence type="predicted"/>
<dbReference type="PRINTS" id="PR00097">
    <property type="entry name" value="ANTSNTHASEII"/>
</dbReference>
<feature type="domain" description="Glutamine amidotransferase" evidence="1">
    <location>
        <begin position="46"/>
        <end position="189"/>
    </location>
</feature>
<dbReference type="Pfam" id="PF00117">
    <property type="entry name" value="GATase"/>
    <property type="match status" value="1"/>
</dbReference>
<dbReference type="EMBL" id="MWZD01000016">
    <property type="protein sequence ID" value="PRI11527.1"/>
    <property type="molecule type" value="Genomic_DNA"/>
</dbReference>
<dbReference type="AlphaFoldDB" id="A0A2S9QPL2"/>
<name>A0A2S9QPL2_9MICO</name>
<gene>
    <name evidence="2" type="ORF">B4915_06805</name>
</gene>
<dbReference type="CDD" id="cd01741">
    <property type="entry name" value="GATase1_1"/>
    <property type="match status" value="1"/>
</dbReference>
<sequence>MGEPRVLVIEHQGNAGLGQLREPLSRAGLRIETAGPDAGVPVPGALDGYDALIVLGGAVGPLDDEQAPWLPATRALLAEAVDRAVPALGICLGAQLLATATGGHVREMPAGPEIGLCEVEFDGTAAEDRLFAPLAGERVPVMQWHYLEADALPAGARLLASSAACPHQAFRLGEAAWGVQFHPEAVGTQAVDWVEEDPEGLVRIGADAGSLVAAVRAAEPRLAKLWQGMAGRFAGIVRAEAARARPVR</sequence>
<dbReference type="GO" id="GO:0005829">
    <property type="term" value="C:cytosol"/>
    <property type="evidence" value="ECO:0007669"/>
    <property type="project" value="TreeGrafter"/>
</dbReference>
<dbReference type="InterPro" id="IPR029062">
    <property type="entry name" value="Class_I_gatase-like"/>
</dbReference>
<evidence type="ECO:0000313" key="3">
    <source>
        <dbReference type="Proteomes" id="UP000238650"/>
    </source>
</evidence>
<dbReference type="OrthoDB" id="5196541at2"/>
<evidence type="ECO:0000313" key="2">
    <source>
        <dbReference type="EMBL" id="PRI11527.1"/>
    </source>
</evidence>
<organism evidence="2 3">
    <name type="scientific">Leucobacter massiliensis</name>
    <dbReference type="NCBI Taxonomy" id="1686285"/>
    <lineage>
        <taxon>Bacteria</taxon>
        <taxon>Bacillati</taxon>
        <taxon>Actinomycetota</taxon>
        <taxon>Actinomycetes</taxon>
        <taxon>Micrococcales</taxon>
        <taxon>Microbacteriaceae</taxon>
        <taxon>Leucobacter</taxon>
    </lineage>
</organism>
<dbReference type="PANTHER" id="PTHR42695">
    <property type="entry name" value="GLUTAMINE AMIDOTRANSFERASE YLR126C-RELATED"/>
    <property type="match status" value="1"/>
</dbReference>
<keyword evidence="3" id="KW-1185">Reference proteome</keyword>
<dbReference type="RefSeq" id="WP_105805066.1">
    <property type="nucleotide sequence ID" value="NZ_MWZD01000016.1"/>
</dbReference>